<feature type="transmembrane region" description="Helical" evidence="2">
    <location>
        <begin position="114"/>
        <end position="134"/>
    </location>
</feature>
<feature type="compositionally biased region" description="Basic and acidic residues" evidence="1">
    <location>
        <begin position="1"/>
        <end position="14"/>
    </location>
</feature>
<keyword evidence="2" id="KW-0812">Transmembrane</keyword>
<accession>A0ABV9YM71</accession>
<feature type="region of interest" description="Disordered" evidence="1">
    <location>
        <begin position="207"/>
        <end position="256"/>
    </location>
</feature>
<dbReference type="Proteomes" id="UP001595947">
    <property type="component" value="Unassembled WGS sequence"/>
</dbReference>
<evidence type="ECO:0000313" key="4">
    <source>
        <dbReference type="Proteomes" id="UP001595947"/>
    </source>
</evidence>
<dbReference type="EMBL" id="JBHSIV010000009">
    <property type="protein sequence ID" value="MFC5062742.1"/>
    <property type="molecule type" value="Genomic_DNA"/>
</dbReference>
<feature type="region of interest" description="Disordered" evidence="1">
    <location>
        <begin position="1"/>
        <end position="93"/>
    </location>
</feature>
<evidence type="ECO:0000256" key="2">
    <source>
        <dbReference type="SAM" id="Phobius"/>
    </source>
</evidence>
<protein>
    <submittedName>
        <fullName evidence="3">Uncharacterized protein</fullName>
    </submittedName>
</protein>
<feature type="compositionally biased region" description="Low complexity" evidence="1">
    <location>
        <begin position="210"/>
        <end position="231"/>
    </location>
</feature>
<evidence type="ECO:0000313" key="3">
    <source>
        <dbReference type="EMBL" id="MFC5062742.1"/>
    </source>
</evidence>
<organism evidence="3 4">
    <name type="scientific">Actinomycetospora atypica</name>
    <dbReference type="NCBI Taxonomy" id="1290095"/>
    <lineage>
        <taxon>Bacteria</taxon>
        <taxon>Bacillati</taxon>
        <taxon>Actinomycetota</taxon>
        <taxon>Actinomycetes</taxon>
        <taxon>Pseudonocardiales</taxon>
        <taxon>Pseudonocardiaceae</taxon>
        <taxon>Actinomycetospora</taxon>
    </lineage>
</organism>
<evidence type="ECO:0000256" key="1">
    <source>
        <dbReference type="SAM" id="MobiDB-lite"/>
    </source>
</evidence>
<dbReference type="RefSeq" id="WP_378036091.1">
    <property type="nucleotide sequence ID" value="NZ_JBHSIV010000009.1"/>
</dbReference>
<name>A0ABV9YM71_9PSEU</name>
<feature type="compositionally biased region" description="Gly residues" evidence="1">
    <location>
        <begin position="232"/>
        <end position="248"/>
    </location>
</feature>
<keyword evidence="2" id="KW-0472">Membrane</keyword>
<sequence>MSDETGGSHRRPDAADGDAPTPPAGTPTESGAGSTSPEWARGSDTPDDPTVHQDAAEVEKRRGGIRYQDPETTTPREPTVAEKRARNEAERRRRAQEEAAAAAAQRKSKTRKRLLIGGGVAVGIVAVVAIAYAASSGDDETTAQCVDQAGVVVPDEQCSTGVQQGGYYSGGTFVPIFLGGFGGGQYHYNYGSNAPVGSVARGGTVAPPASGTSLRGTSGSSIGSTSSSGTVSRGGLGVGGSSSGGSSSGGSSSSGS</sequence>
<proteinExistence type="predicted"/>
<gene>
    <name evidence="3" type="ORF">ACFPBZ_11040</name>
</gene>
<comment type="caution">
    <text evidence="3">The sequence shown here is derived from an EMBL/GenBank/DDBJ whole genome shotgun (WGS) entry which is preliminary data.</text>
</comment>
<feature type="compositionally biased region" description="Basic and acidic residues" evidence="1">
    <location>
        <begin position="79"/>
        <end position="93"/>
    </location>
</feature>
<reference evidence="4" key="1">
    <citation type="journal article" date="2019" name="Int. J. Syst. Evol. Microbiol.">
        <title>The Global Catalogue of Microorganisms (GCM) 10K type strain sequencing project: providing services to taxonomists for standard genome sequencing and annotation.</title>
        <authorList>
            <consortium name="The Broad Institute Genomics Platform"/>
            <consortium name="The Broad Institute Genome Sequencing Center for Infectious Disease"/>
            <person name="Wu L."/>
            <person name="Ma J."/>
        </authorList>
    </citation>
    <scope>NUCLEOTIDE SEQUENCE [LARGE SCALE GENOMIC DNA]</scope>
    <source>
        <strain evidence="4">CGMCC 4.7093</strain>
    </source>
</reference>
<keyword evidence="2" id="KW-1133">Transmembrane helix</keyword>
<keyword evidence="4" id="KW-1185">Reference proteome</keyword>
<feature type="compositionally biased region" description="Basic and acidic residues" evidence="1">
    <location>
        <begin position="49"/>
        <end position="62"/>
    </location>
</feature>